<gene>
    <name evidence="2" type="ORF">UFOVP262_33</name>
    <name evidence="1" type="ORF">UFOVP90_7</name>
</gene>
<evidence type="ECO:0000313" key="1">
    <source>
        <dbReference type="EMBL" id="CAB4126548.1"/>
    </source>
</evidence>
<evidence type="ECO:0000313" key="2">
    <source>
        <dbReference type="EMBL" id="CAB4133811.1"/>
    </source>
</evidence>
<organism evidence="1">
    <name type="scientific">uncultured Caudovirales phage</name>
    <dbReference type="NCBI Taxonomy" id="2100421"/>
    <lineage>
        <taxon>Viruses</taxon>
        <taxon>Duplodnaviria</taxon>
        <taxon>Heunggongvirae</taxon>
        <taxon>Uroviricota</taxon>
        <taxon>Caudoviricetes</taxon>
        <taxon>Peduoviridae</taxon>
        <taxon>Maltschvirus</taxon>
        <taxon>Maltschvirus maltsch</taxon>
    </lineage>
</organism>
<protein>
    <recommendedName>
        <fullName evidence="3">PD-(D/E)XK nuclease superfamily</fullName>
    </recommendedName>
</protein>
<dbReference type="InterPro" id="IPR021229">
    <property type="entry name" value="DUF2800"/>
</dbReference>
<sequence>MSKHAPISASRLDRIVLCPGSYLLEQGLPDTTNDAAQRGTDIHAIAQAIWDGNQIECDDPDMIQVATDYVDYLKRASISATMIQLEWNLTPMLSKLHPDLGGTADAVFVINQALHVVDLKTGRVKVSPEGNRQLMMYALGALMNCIKADIRVTHIYLHIFQPFNNTQPVYVSLEEIEKFEEELIIIAKMANEPTAPKIAGAKQCRYCKAKAICPTIKESAIKAAQIDFRAEQANMAELLNQAELCKSWAESVQILAKVKLEAGASIEGWTLQAGRKMQKWDHRIDLATEFRNEPNAWELKSPAAMIKLKLPIPVGAIITTQSAASLTRIKE</sequence>
<dbReference type="EMBL" id="LR796202">
    <property type="protein sequence ID" value="CAB4126548.1"/>
    <property type="molecule type" value="Genomic_DNA"/>
</dbReference>
<name>A0A6J5KVK0_9CAUD</name>
<dbReference type="Pfam" id="PF10926">
    <property type="entry name" value="DUF2800"/>
    <property type="match status" value="1"/>
</dbReference>
<proteinExistence type="predicted"/>
<dbReference type="InterPro" id="IPR011604">
    <property type="entry name" value="PDDEXK-like_dom_sf"/>
</dbReference>
<accession>A0A6J5KVK0</accession>
<dbReference type="EMBL" id="LR796276">
    <property type="protein sequence ID" value="CAB4133811.1"/>
    <property type="molecule type" value="Genomic_DNA"/>
</dbReference>
<reference evidence="1" key="1">
    <citation type="submission" date="2020-04" db="EMBL/GenBank/DDBJ databases">
        <authorList>
            <person name="Chiriac C."/>
            <person name="Salcher M."/>
            <person name="Ghai R."/>
            <person name="Kavagutti S V."/>
        </authorList>
    </citation>
    <scope>NUCLEOTIDE SEQUENCE</scope>
</reference>
<evidence type="ECO:0008006" key="3">
    <source>
        <dbReference type="Google" id="ProtNLM"/>
    </source>
</evidence>
<dbReference type="Gene3D" id="3.90.320.10">
    <property type="match status" value="1"/>
</dbReference>